<organism evidence="1 2">
    <name type="scientific">Symbiobacterium thermophilum</name>
    <dbReference type="NCBI Taxonomy" id="2734"/>
    <lineage>
        <taxon>Bacteria</taxon>
        <taxon>Bacillati</taxon>
        <taxon>Bacillota</taxon>
        <taxon>Clostridia</taxon>
        <taxon>Eubacteriales</taxon>
        <taxon>Symbiobacteriaceae</taxon>
        <taxon>Symbiobacterium</taxon>
    </lineage>
</organism>
<proteinExistence type="predicted"/>
<dbReference type="Proteomes" id="UP000732377">
    <property type="component" value="Unassembled WGS sequence"/>
</dbReference>
<name>A0A953IBB0_SYMTR</name>
<comment type="caution">
    <text evidence="1">The sequence shown here is derived from an EMBL/GenBank/DDBJ whole genome shotgun (WGS) entry which is preliminary data.</text>
</comment>
<evidence type="ECO:0000313" key="1">
    <source>
        <dbReference type="EMBL" id="MBY6277559.1"/>
    </source>
</evidence>
<gene>
    <name evidence="1" type="ORF">CWE10_15375</name>
</gene>
<dbReference type="AlphaFoldDB" id="A0A953IBB0"/>
<dbReference type="RefSeq" id="WP_273380820.1">
    <property type="nucleotide sequence ID" value="NZ_PIUK01000198.1"/>
</dbReference>
<evidence type="ECO:0000313" key="2">
    <source>
        <dbReference type="Proteomes" id="UP000732377"/>
    </source>
</evidence>
<accession>A0A953IBB0</accession>
<sequence>MREHLLSARHAVLGTTNILILAVPDGWRVLDGPSQPEVDRWTQRGDLRWMSQGHAFYRLAWVAPDAPDLARAEVEVRLTATPSAPDVHDVRHRFTTVRRGLLPRREVPAAEVEIDCPFTGRRLRLELSPAMRGNRPTARPEDLQRLVNTMLEGLRCH</sequence>
<dbReference type="EMBL" id="PIUK01000198">
    <property type="protein sequence ID" value="MBY6277559.1"/>
    <property type="molecule type" value="Genomic_DNA"/>
</dbReference>
<reference evidence="1" key="1">
    <citation type="submission" date="2017-11" db="EMBL/GenBank/DDBJ databases">
        <title>Three new genomes from thermophilic consortium.</title>
        <authorList>
            <person name="Quaggio R."/>
            <person name="Amgarten D."/>
            <person name="Setubal J.C."/>
        </authorList>
    </citation>
    <scope>NUCLEOTIDE SEQUENCE</scope>
    <source>
        <strain evidence="1">ZCTH01-B2</strain>
    </source>
</reference>
<protein>
    <submittedName>
        <fullName evidence="1">Uncharacterized protein</fullName>
    </submittedName>
</protein>